<evidence type="ECO:0000256" key="3">
    <source>
        <dbReference type="ARBA" id="ARBA00022630"/>
    </source>
</evidence>
<dbReference type="RefSeq" id="WP_317701266.1">
    <property type="nucleotide sequence ID" value="NZ_CP136921.1"/>
</dbReference>
<dbReference type="Gene3D" id="3.50.50.60">
    <property type="entry name" value="FAD/NAD(P)-binding domain"/>
    <property type="match status" value="1"/>
</dbReference>
<dbReference type="PIRSF" id="PIRSF000137">
    <property type="entry name" value="Alcohol_oxidase"/>
    <property type="match status" value="1"/>
</dbReference>
<dbReference type="InterPro" id="IPR000172">
    <property type="entry name" value="GMC_OxRdtase_N"/>
</dbReference>
<dbReference type="Pfam" id="PF00732">
    <property type="entry name" value="GMC_oxred_N"/>
    <property type="match status" value="1"/>
</dbReference>
<evidence type="ECO:0000256" key="1">
    <source>
        <dbReference type="ARBA" id="ARBA00001974"/>
    </source>
</evidence>
<gene>
    <name evidence="6" type="ORF">P4826_15475</name>
</gene>
<dbReference type="PROSITE" id="PS00624">
    <property type="entry name" value="GMC_OXRED_2"/>
    <property type="match status" value="1"/>
</dbReference>
<dbReference type="EMBL" id="CP136921">
    <property type="protein sequence ID" value="WOO31792.1"/>
    <property type="molecule type" value="Genomic_DNA"/>
</dbReference>
<evidence type="ECO:0000313" key="6">
    <source>
        <dbReference type="EMBL" id="WOO31792.1"/>
    </source>
</evidence>
<keyword evidence="7" id="KW-1185">Reference proteome</keyword>
<dbReference type="InterPro" id="IPR012132">
    <property type="entry name" value="GMC_OxRdtase"/>
</dbReference>
<dbReference type="SUPFAM" id="SSF54373">
    <property type="entry name" value="FAD-linked reductases, C-terminal domain"/>
    <property type="match status" value="1"/>
</dbReference>
<feature type="domain" description="Glucose-methanol-choline oxidoreductase N-terminal" evidence="5">
    <location>
        <begin position="253"/>
        <end position="267"/>
    </location>
</feature>
<reference evidence="6 7" key="1">
    <citation type="submission" date="2023-03" db="EMBL/GenBank/DDBJ databases">
        <title>Diaphorobacter basophil sp. nov., isolated from a sewage-treatment plant.</title>
        <authorList>
            <person name="Yang K."/>
        </authorList>
    </citation>
    <scope>NUCLEOTIDE SEQUENCE [LARGE SCALE GENOMIC DNA]</scope>
    <source>
        <strain evidence="6 7">Y-1</strain>
    </source>
</reference>
<dbReference type="InterPro" id="IPR036188">
    <property type="entry name" value="FAD/NAD-bd_sf"/>
</dbReference>
<evidence type="ECO:0000259" key="5">
    <source>
        <dbReference type="PROSITE" id="PS00624"/>
    </source>
</evidence>
<evidence type="ECO:0000313" key="7">
    <source>
        <dbReference type="Proteomes" id="UP001303211"/>
    </source>
</evidence>
<protein>
    <submittedName>
        <fullName evidence="6">GMC family oxidoreductase N-terminal domain-containing protein</fullName>
    </submittedName>
</protein>
<keyword evidence="4" id="KW-0274">FAD</keyword>
<dbReference type="PANTHER" id="PTHR11552:SF147">
    <property type="entry name" value="CHOLINE DEHYDROGENASE, MITOCHONDRIAL"/>
    <property type="match status" value="1"/>
</dbReference>
<dbReference type="SUPFAM" id="SSF51905">
    <property type="entry name" value="FAD/NAD(P)-binding domain"/>
    <property type="match status" value="1"/>
</dbReference>
<dbReference type="Gene3D" id="3.30.410.40">
    <property type="match status" value="1"/>
</dbReference>
<comment type="similarity">
    <text evidence="2">Belongs to the GMC oxidoreductase family.</text>
</comment>
<accession>A0ABZ0J3U5</accession>
<proteinExistence type="inferred from homology"/>
<sequence>MEFDYIVIGAGSAGSVVASRLSEDPAVTVCLLEAGGPDSSVLTRAPLGFVAEAQLKKNSVHYTTVPQPGLNGRQGFQPRGQVLGGSSAINAMIYCRGHRSDYDRWAAEGNPGWDYASVLPYFKRAEDSECFGATDYHGQGGPLGVAYLRSPFPTSQAFLRACAAQGLAQTPDYNGAQQEGCWPAQVTQRGGERCSAARAYLTPHLGRSNLTVLTHAQCLRLQWQGRRAEGVHIVRGGQQSLVRARREIVLSGGAYGSPQLLMCSGVGPADQLQAQGIAVVQALTGVGQNLQDHITASLNWKGLRSDAGFGVCPSGAMALLRGMREWQAQRTGCITSNVAEAGAFFRTEAGLHASDIELEFVAAIVEDHSRKLHWGHGFGLHVTLTRPQSRGEVRLASSDARQSLLIDPRYFSHPDDMPRLVKGVQKSLAIMNDAALAPWRGKMLSPISADDPAGIERELRRSADTEYHPVGTCRMGPADNPAAVVGPDLRVHGCTGLRVADASVMPNITTGNTNAPSIMIGEKCADLLRAAARAPARSSAGSFG</sequence>
<keyword evidence="3" id="KW-0285">Flavoprotein</keyword>
<organism evidence="6 7">
    <name type="scientific">Diaphorobacter limosus</name>
    <dbReference type="NCBI Taxonomy" id="3036128"/>
    <lineage>
        <taxon>Bacteria</taxon>
        <taxon>Pseudomonadati</taxon>
        <taxon>Pseudomonadota</taxon>
        <taxon>Betaproteobacteria</taxon>
        <taxon>Burkholderiales</taxon>
        <taxon>Comamonadaceae</taxon>
        <taxon>Diaphorobacter</taxon>
    </lineage>
</organism>
<dbReference type="Proteomes" id="UP001303211">
    <property type="component" value="Chromosome"/>
</dbReference>
<evidence type="ECO:0000256" key="2">
    <source>
        <dbReference type="ARBA" id="ARBA00010790"/>
    </source>
</evidence>
<dbReference type="InterPro" id="IPR007867">
    <property type="entry name" value="GMC_OxRtase_C"/>
</dbReference>
<comment type="cofactor">
    <cofactor evidence="1">
        <name>FAD</name>
        <dbReference type="ChEBI" id="CHEBI:57692"/>
    </cofactor>
</comment>
<dbReference type="Pfam" id="PF05199">
    <property type="entry name" value="GMC_oxred_C"/>
    <property type="match status" value="1"/>
</dbReference>
<dbReference type="PANTHER" id="PTHR11552">
    <property type="entry name" value="GLUCOSE-METHANOL-CHOLINE GMC OXIDOREDUCTASE"/>
    <property type="match status" value="1"/>
</dbReference>
<name>A0ABZ0J3U5_9BURK</name>
<evidence type="ECO:0000256" key="4">
    <source>
        <dbReference type="ARBA" id="ARBA00022827"/>
    </source>
</evidence>